<dbReference type="InterPro" id="IPR011701">
    <property type="entry name" value="MFS"/>
</dbReference>
<feature type="transmembrane region" description="Helical" evidence="5">
    <location>
        <begin position="127"/>
        <end position="144"/>
    </location>
</feature>
<feature type="transmembrane region" description="Helical" evidence="5">
    <location>
        <begin position="27"/>
        <end position="45"/>
    </location>
</feature>
<evidence type="ECO:0000313" key="8">
    <source>
        <dbReference type="Proteomes" id="UP000691718"/>
    </source>
</evidence>
<dbReference type="PROSITE" id="PS00216">
    <property type="entry name" value="SUGAR_TRANSPORT_1"/>
    <property type="match status" value="1"/>
</dbReference>
<feature type="domain" description="Major facilitator superfamily (MFS) profile" evidence="6">
    <location>
        <begin position="28"/>
        <end position="466"/>
    </location>
</feature>
<evidence type="ECO:0000256" key="3">
    <source>
        <dbReference type="ARBA" id="ARBA00022989"/>
    </source>
</evidence>
<evidence type="ECO:0000256" key="4">
    <source>
        <dbReference type="ARBA" id="ARBA00023136"/>
    </source>
</evidence>
<evidence type="ECO:0000259" key="6">
    <source>
        <dbReference type="PROSITE" id="PS50850"/>
    </source>
</evidence>
<dbReference type="PANTHER" id="PTHR24064">
    <property type="entry name" value="SOLUTE CARRIER FAMILY 22 MEMBER"/>
    <property type="match status" value="1"/>
</dbReference>
<dbReference type="OrthoDB" id="2261376at2759"/>
<organism evidence="7 8">
    <name type="scientific">Parnassius apollo</name>
    <name type="common">Apollo butterfly</name>
    <name type="synonym">Papilio apollo</name>
    <dbReference type="NCBI Taxonomy" id="110799"/>
    <lineage>
        <taxon>Eukaryota</taxon>
        <taxon>Metazoa</taxon>
        <taxon>Ecdysozoa</taxon>
        <taxon>Arthropoda</taxon>
        <taxon>Hexapoda</taxon>
        <taxon>Insecta</taxon>
        <taxon>Pterygota</taxon>
        <taxon>Neoptera</taxon>
        <taxon>Endopterygota</taxon>
        <taxon>Lepidoptera</taxon>
        <taxon>Glossata</taxon>
        <taxon>Ditrysia</taxon>
        <taxon>Papilionoidea</taxon>
        <taxon>Papilionidae</taxon>
        <taxon>Parnassiinae</taxon>
        <taxon>Parnassini</taxon>
        <taxon>Parnassius</taxon>
        <taxon>Parnassius</taxon>
    </lineage>
</organism>
<dbReference type="Pfam" id="PF07690">
    <property type="entry name" value="MFS_1"/>
    <property type="match status" value="1"/>
</dbReference>
<comment type="caution">
    <text evidence="7">The sequence shown here is derived from an EMBL/GenBank/DDBJ whole genome shotgun (WGS) entry which is preliminary data.</text>
</comment>
<keyword evidence="2 5" id="KW-0812">Transmembrane</keyword>
<evidence type="ECO:0000256" key="5">
    <source>
        <dbReference type="SAM" id="Phobius"/>
    </source>
</evidence>
<keyword evidence="4 5" id="KW-0472">Membrane</keyword>
<feature type="transmembrane region" description="Helical" evidence="5">
    <location>
        <begin position="212"/>
        <end position="230"/>
    </location>
</feature>
<keyword evidence="8" id="KW-1185">Reference proteome</keyword>
<feature type="transmembrane region" description="Helical" evidence="5">
    <location>
        <begin position="438"/>
        <end position="461"/>
    </location>
</feature>
<feature type="transmembrane region" description="Helical" evidence="5">
    <location>
        <begin position="296"/>
        <end position="313"/>
    </location>
</feature>
<name>A0A8S3XDI6_PARAO</name>
<sequence>MTAGAQSEEKTVDLEDILSKFSISGRYHLEIAALAFLVFTTNSMYTSNYIFVAEEVNYRCTKYSIGGNSSGDCIEWVYDKPDSFVAEFQLANQEWKRTLVGTVHSFGYMVGLFIVGPMSDRLGRKTVLIVTGVLGGVFGIARSFSPWYWLYIAFEFFEAALGDSCSPAFILITEVISTNHRIKFIFLCSLGYSFGGLTISLAAWLIPYWRTLLQVLYAPAILFFLYKYALDESPRWLLIKGHNDRAVEILEKAAKKNKLQLDKNALDKLSCENNKEAEFLDIIKSTFKSKLLRRRFFVCLVWWTTSTFVNYGLTINSVSLQGNKYLNYALLSSVDIPGIFIIGYILIKFKRKLPLTCCFFAAAVLCVSQPFVSADLPAVSIFLYMAGKMMSTFYFNITYLYTSELFPTYTRNSMHAICSSLGRIGSIISPQTPLLMRYWFGLPSLIFGLASLLAGLVTFLVPDVSNDVLPDTICEAEKLGKSKKIDLKKVNI</sequence>
<accession>A0A8S3XDI6</accession>
<gene>
    <name evidence="7" type="ORF">PAPOLLO_LOCUS16994</name>
</gene>
<feature type="transmembrane region" description="Helical" evidence="5">
    <location>
        <begin position="325"/>
        <end position="346"/>
    </location>
</feature>
<dbReference type="PROSITE" id="PS50850">
    <property type="entry name" value="MFS"/>
    <property type="match status" value="1"/>
</dbReference>
<dbReference type="InterPro" id="IPR005829">
    <property type="entry name" value="Sugar_transporter_CS"/>
</dbReference>
<evidence type="ECO:0000313" key="7">
    <source>
        <dbReference type="EMBL" id="CAG5019124.1"/>
    </source>
</evidence>
<comment type="subcellular location">
    <subcellularLocation>
        <location evidence="1">Membrane</location>
        <topology evidence="1">Multi-pass membrane protein</topology>
    </subcellularLocation>
</comment>
<feature type="transmembrane region" description="Helical" evidence="5">
    <location>
        <begin position="353"/>
        <end position="372"/>
    </location>
</feature>
<dbReference type="Proteomes" id="UP000691718">
    <property type="component" value="Unassembled WGS sequence"/>
</dbReference>
<reference evidence="7" key="1">
    <citation type="submission" date="2021-04" db="EMBL/GenBank/DDBJ databases">
        <authorList>
            <person name="Tunstrom K."/>
        </authorList>
    </citation>
    <scope>NUCLEOTIDE SEQUENCE</scope>
</reference>
<dbReference type="GO" id="GO:0022857">
    <property type="term" value="F:transmembrane transporter activity"/>
    <property type="evidence" value="ECO:0007669"/>
    <property type="project" value="InterPro"/>
</dbReference>
<dbReference type="AlphaFoldDB" id="A0A8S3XDI6"/>
<evidence type="ECO:0000256" key="2">
    <source>
        <dbReference type="ARBA" id="ARBA00022692"/>
    </source>
</evidence>
<protein>
    <submittedName>
        <fullName evidence="7">(apollo) hypothetical protein</fullName>
    </submittedName>
</protein>
<evidence type="ECO:0000256" key="1">
    <source>
        <dbReference type="ARBA" id="ARBA00004141"/>
    </source>
</evidence>
<feature type="transmembrane region" description="Helical" evidence="5">
    <location>
        <begin position="378"/>
        <end position="401"/>
    </location>
</feature>
<dbReference type="EMBL" id="CAJQZP010001128">
    <property type="protein sequence ID" value="CAG5019124.1"/>
    <property type="molecule type" value="Genomic_DNA"/>
</dbReference>
<feature type="transmembrane region" description="Helical" evidence="5">
    <location>
        <begin position="184"/>
        <end position="206"/>
    </location>
</feature>
<keyword evidence="3 5" id="KW-1133">Transmembrane helix</keyword>
<dbReference type="GO" id="GO:0016020">
    <property type="term" value="C:membrane"/>
    <property type="evidence" value="ECO:0007669"/>
    <property type="project" value="UniProtKB-SubCell"/>
</dbReference>
<dbReference type="InterPro" id="IPR020846">
    <property type="entry name" value="MFS_dom"/>
</dbReference>
<proteinExistence type="predicted"/>
<feature type="transmembrane region" description="Helical" evidence="5">
    <location>
        <begin position="98"/>
        <end position="115"/>
    </location>
</feature>